<protein>
    <submittedName>
        <fullName evidence="2">Uncharacterized protein</fullName>
    </submittedName>
</protein>
<proteinExistence type="predicted"/>
<accession>A0AAE1DI76</accession>
<name>A0AAE1DI76_9GAST</name>
<evidence type="ECO:0000256" key="1">
    <source>
        <dbReference type="SAM" id="MobiDB-lite"/>
    </source>
</evidence>
<keyword evidence="3" id="KW-1185">Reference proteome</keyword>
<reference evidence="2" key="1">
    <citation type="journal article" date="2023" name="G3 (Bethesda)">
        <title>A reference genome for the long-term kleptoplast-retaining sea slug Elysia crispata morphotype clarki.</title>
        <authorList>
            <person name="Eastman K.E."/>
            <person name="Pendleton A.L."/>
            <person name="Shaikh M.A."/>
            <person name="Suttiyut T."/>
            <person name="Ogas R."/>
            <person name="Tomko P."/>
            <person name="Gavelis G."/>
            <person name="Widhalm J.R."/>
            <person name="Wisecaver J.H."/>
        </authorList>
    </citation>
    <scope>NUCLEOTIDE SEQUENCE</scope>
    <source>
        <strain evidence="2">ECLA1</strain>
    </source>
</reference>
<sequence length="98" mass="10979">MKDGRGVPVEGAHRCSTGQHYKPYGTTLSSPRQPFGRVYLHQSVRPFHRSGCLGFIMFKASEKDSDDDNISKASKRGYACSDHELIEHFPNNNRPSLA</sequence>
<evidence type="ECO:0000313" key="2">
    <source>
        <dbReference type="EMBL" id="KAK3770383.1"/>
    </source>
</evidence>
<organism evidence="2 3">
    <name type="scientific">Elysia crispata</name>
    <name type="common">lettuce slug</name>
    <dbReference type="NCBI Taxonomy" id="231223"/>
    <lineage>
        <taxon>Eukaryota</taxon>
        <taxon>Metazoa</taxon>
        <taxon>Spiralia</taxon>
        <taxon>Lophotrochozoa</taxon>
        <taxon>Mollusca</taxon>
        <taxon>Gastropoda</taxon>
        <taxon>Heterobranchia</taxon>
        <taxon>Euthyneura</taxon>
        <taxon>Panpulmonata</taxon>
        <taxon>Sacoglossa</taxon>
        <taxon>Placobranchoidea</taxon>
        <taxon>Plakobranchidae</taxon>
        <taxon>Elysia</taxon>
    </lineage>
</organism>
<comment type="caution">
    <text evidence="2">The sequence shown here is derived from an EMBL/GenBank/DDBJ whole genome shotgun (WGS) entry which is preliminary data.</text>
</comment>
<dbReference type="AlphaFoldDB" id="A0AAE1DI76"/>
<dbReference type="Proteomes" id="UP001283361">
    <property type="component" value="Unassembled WGS sequence"/>
</dbReference>
<gene>
    <name evidence="2" type="ORF">RRG08_036133</name>
</gene>
<dbReference type="EMBL" id="JAWDGP010003850">
    <property type="protein sequence ID" value="KAK3770383.1"/>
    <property type="molecule type" value="Genomic_DNA"/>
</dbReference>
<feature type="region of interest" description="Disordered" evidence="1">
    <location>
        <begin position="1"/>
        <end position="29"/>
    </location>
</feature>
<evidence type="ECO:0000313" key="3">
    <source>
        <dbReference type="Proteomes" id="UP001283361"/>
    </source>
</evidence>